<keyword evidence="2" id="KW-1185">Reference proteome</keyword>
<dbReference type="EMBL" id="JAPVEA010000009">
    <property type="protein sequence ID" value="KAJ5432499.1"/>
    <property type="molecule type" value="Genomic_DNA"/>
</dbReference>
<dbReference type="AlphaFoldDB" id="A0AAD6BSZ7"/>
<accession>A0AAD6BSZ7</accession>
<sequence>MIHGQLGPAAAAPFSEQILLAFNGQVDIRAAYTWSRDMIINFLCSVVVSPVHFGAPVADGAKLADICREIRELSAPVGTEYRSPDARLNPPHHILRKFNPRWNSQHCRGISKFKLRKHKHDRIPYWSPTDLLGLFISTPGIAPQGATKRNFYLPLTAMYGQWCNQLLDTIHKPAMYSCLWVPGADKFFLGASLGGCVLKDNLVGSWPLPVKRGRYWLVGGDPVTLSGWSFNKKPEIYQTIGNCAETYPIVHLLRNGLDVNNQNVHGLALRKKALKAAQYEDTLSGNFWTRVADPCENCEFLIELHGGDLQNFYRFAGSAGAPA</sequence>
<reference evidence="1" key="2">
    <citation type="journal article" date="2023" name="IMA Fungus">
        <title>Comparative genomic study of the Penicillium genus elucidates a diverse pangenome and 15 lateral gene transfer events.</title>
        <authorList>
            <person name="Petersen C."/>
            <person name="Sorensen T."/>
            <person name="Nielsen M.R."/>
            <person name="Sondergaard T.E."/>
            <person name="Sorensen J.L."/>
            <person name="Fitzpatrick D.A."/>
            <person name="Frisvad J.C."/>
            <person name="Nielsen K.L."/>
        </authorList>
    </citation>
    <scope>NUCLEOTIDE SEQUENCE</scope>
    <source>
        <strain evidence="1">IBT 16125</strain>
    </source>
</reference>
<dbReference type="Proteomes" id="UP001213681">
    <property type="component" value="Unassembled WGS sequence"/>
</dbReference>
<comment type="caution">
    <text evidence="1">The sequence shown here is derived from an EMBL/GenBank/DDBJ whole genome shotgun (WGS) entry which is preliminary data.</text>
</comment>
<name>A0AAD6BSZ7_9EURO</name>
<reference evidence="1" key="1">
    <citation type="submission" date="2022-12" db="EMBL/GenBank/DDBJ databases">
        <authorList>
            <person name="Petersen C."/>
        </authorList>
    </citation>
    <scope>NUCLEOTIDE SEQUENCE</scope>
    <source>
        <strain evidence="1">IBT 16125</strain>
    </source>
</reference>
<evidence type="ECO:0000313" key="1">
    <source>
        <dbReference type="EMBL" id="KAJ5432499.1"/>
    </source>
</evidence>
<gene>
    <name evidence="1" type="ORF">N7458_011655</name>
</gene>
<protein>
    <submittedName>
        <fullName evidence="1">Uncharacterized protein</fullName>
    </submittedName>
</protein>
<organism evidence="1 2">
    <name type="scientific">Penicillium daleae</name>
    <dbReference type="NCBI Taxonomy" id="63821"/>
    <lineage>
        <taxon>Eukaryota</taxon>
        <taxon>Fungi</taxon>
        <taxon>Dikarya</taxon>
        <taxon>Ascomycota</taxon>
        <taxon>Pezizomycotina</taxon>
        <taxon>Eurotiomycetes</taxon>
        <taxon>Eurotiomycetidae</taxon>
        <taxon>Eurotiales</taxon>
        <taxon>Aspergillaceae</taxon>
        <taxon>Penicillium</taxon>
    </lineage>
</organism>
<proteinExistence type="predicted"/>
<dbReference type="RefSeq" id="XP_056759791.1">
    <property type="nucleotide sequence ID" value="XM_056915037.1"/>
</dbReference>
<dbReference type="GeneID" id="81605280"/>
<evidence type="ECO:0000313" key="2">
    <source>
        <dbReference type="Proteomes" id="UP001213681"/>
    </source>
</evidence>